<evidence type="ECO:0000256" key="2">
    <source>
        <dbReference type="SAM" id="Phobius"/>
    </source>
</evidence>
<keyword evidence="2" id="KW-0472">Membrane</keyword>
<proteinExistence type="predicted"/>
<sequence>MNLQDDGPGADSPRPEPEANGWAPPDALRPGAPVIEDTYAPPFAYAPAPRRTNRFAIVALVTGLLGLVVLAIGFAIAAFVQTGRRGEKGRGLAIGGLAASAAWIIALTTVAVLVTNRHSDHSGTAAAPDVRNGKPRVTAMQVGDCFNALEEDINRVYVRPAPCVGAHEGEIGAVVTMPGSAYRGDAALVAEATELCGQQTRYLMKNRFARDLEMHIDRPRRDAWEHGEHLATCVLRYTGKERLMGTLGSLTWGPRDLMQLVAGDCIRKWRSAQLETVDCSVPHEAQVYATYDLRGNTYPTSPAADDGIFEDCAERAADLFGAQPPTSLVPGYAFPSKHGWTLGERRIICTLAPLHGQLRHSVMPG</sequence>
<dbReference type="Proteomes" id="UP001501020">
    <property type="component" value="Unassembled WGS sequence"/>
</dbReference>
<reference evidence="4 5" key="1">
    <citation type="journal article" date="2019" name="Int. J. Syst. Evol. Microbiol.">
        <title>The Global Catalogue of Microorganisms (GCM) 10K type strain sequencing project: providing services to taxonomists for standard genome sequencing and annotation.</title>
        <authorList>
            <consortium name="The Broad Institute Genomics Platform"/>
            <consortium name="The Broad Institute Genome Sequencing Center for Infectious Disease"/>
            <person name="Wu L."/>
            <person name="Ma J."/>
        </authorList>
    </citation>
    <scope>NUCLEOTIDE SEQUENCE [LARGE SCALE GENOMIC DNA]</scope>
    <source>
        <strain evidence="4 5">JCM 13850</strain>
    </source>
</reference>
<keyword evidence="2" id="KW-1133">Transmembrane helix</keyword>
<feature type="transmembrane region" description="Helical" evidence="2">
    <location>
        <begin position="55"/>
        <end position="80"/>
    </location>
</feature>
<feature type="region of interest" description="Disordered" evidence="1">
    <location>
        <begin position="1"/>
        <end position="27"/>
    </location>
</feature>
<feature type="transmembrane region" description="Helical" evidence="2">
    <location>
        <begin position="92"/>
        <end position="114"/>
    </location>
</feature>
<dbReference type="InterPro" id="IPR026004">
    <property type="entry name" value="Septum_form"/>
</dbReference>
<comment type="caution">
    <text evidence="4">The sequence shown here is derived from an EMBL/GenBank/DDBJ whole genome shotgun (WGS) entry which is preliminary data.</text>
</comment>
<dbReference type="EMBL" id="BAAAMR010000069">
    <property type="protein sequence ID" value="GAA2155617.1"/>
    <property type="molecule type" value="Genomic_DNA"/>
</dbReference>
<dbReference type="Pfam" id="PF13845">
    <property type="entry name" value="Septum_form"/>
    <property type="match status" value="1"/>
</dbReference>
<evidence type="ECO:0000259" key="3">
    <source>
        <dbReference type="Pfam" id="PF13845"/>
    </source>
</evidence>
<gene>
    <name evidence="4" type="ORF">GCM10009727_63670</name>
</gene>
<organism evidence="4 5">
    <name type="scientific">Actinomadura napierensis</name>
    <dbReference type="NCBI Taxonomy" id="267854"/>
    <lineage>
        <taxon>Bacteria</taxon>
        <taxon>Bacillati</taxon>
        <taxon>Actinomycetota</taxon>
        <taxon>Actinomycetes</taxon>
        <taxon>Streptosporangiales</taxon>
        <taxon>Thermomonosporaceae</taxon>
        <taxon>Actinomadura</taxon>
    </lineage>
</organism>
<evidence type="ECO:0000313" key="5">
    <source>
        <dbReference type="Proteomes" id="UP001501020"/>
    </source>
</evidence>
<accession>A0ABN3A7G9</accession>
<evidence type="ECO:0000256" key="1">
    <source>
        <dbReference type="SAM" id="MobiDB-lite"/>
    </source>
</evidence>
<keyword evidence="5" id="KW-1185">Reference proteome</keyword>
<keyword evidence="2" id="KW-0812">Transmembrane</keyword>
<feature type="domain" description="Septum formation-related" evidence="3">
    <location>
        <begin position="143"/>
        <end position="349"/>
    </location>
</feature>
<name>A0ABN3A7G9_9ACTN</name>
<evidence type="ECO:0000313" key="4">
    <source>
        <dbReference type="EMBL" id="GAA2155617.1"/>
    </source>
</evidence>
<protein>
    <recommendedName>
        <fullName evidence="3">Septum formation-related domain-containing protein</fullName>
    </recommendedName>
</protein>
<dbReference type="RefSeq" id="WP_344275596.1">
    <property type="nucleotide sequence ID" value="NZ_BAAAMR010000069.1"/>
</dbReference>